<keyword evidence="1" id="KW-0472">Membrane</keyword>
<dbReference type="EMBL" id="JAIZAY010000004">
    <property type="protein sequence ID" value="KAJ8043315.1"/>
    <property type="molecule type" value="Genomic_DNA"/>
</dbReference>
<name>A0A9Q1CE75_HOLLE</name>
<dbReference type="InterPro" id="IPR036691">
    <property type="entry name" value="Endo/exonu/phosph_ase_sf"/>
</dbReference>
<keyword evidence="3" id="KW-1185">Reference proteome</keyword>
<keyword evidence="1" id="KW-0812">Transmembrane</keyword>
<proteinExistence type="predicted"/>
<dbReference type="SUPFAM" id="SSF56219">
    <property type="entry name" value="DNase I-like"/>
    <property type="match status" value="1"/>
</dbReference>
<gene>
    <name evidence="2" type="ORF">HOLleu_10343</name>
</gene>
<organism evidence="2 3">
    <name type="scientific">Holothuria leucospilota</name>
    <name type="common">Black long sea cucumber</name>
    <name type="synonym">Mertensiothuria leucospilota</name>
    <dbReference type="NCBI Taxonomy" id="206669"/>
    <lineage>
        <taxon>Eukaryota</taxon>
        <taxon>Metazoa</taxon>
        <taxon>Echinodermata</taxon>
        <taxon>Eleutherozoa</taxon>
        <taxon>Echinozoa</taxon>
        <taxon>Holothuroidea</taxon>
        <taxon>Aspidochirotacea</taxon>
        <taxon>Aspidochirotida</taxon>
        <taxon>Holothuriidae</taxon>
        <taxon>Holothuria</taxon>
    </lineage>
</organism>
<protein>
    <submittedName>
        <fullName evidence="2">Uncharacterized protein</fullName>
    </submittedName>
</protein>
<keyword evidence="1" id="KW-1133">Transmembrane helix</keyword>
<evidence type="ECO:0000313" key="3">
    <source>
        <dbReference type="Proteomes" id="UP001152320"/>
    </source>
</evidence>
<sequence>MSDIKICTYNVRGLRQVKKRRSQFTYFHRHSFDIIFAQETHSSINDVRCWTNEWGGKIIFSHGTTLSKGVAISIWLWISLGVIFVPILRPGMSAFLLFTFTT</sequence>
<accession>A0A9Q1CE75</accession>
<evidence type="ECO:0000313" key="2">
    <source>
        <dbReference type="EMBL" id="KAJ8043315.1"/>
    </source>
</evidence>
<reference evidence="2" key="1">
    <citation type="submission" date="2021-10" db="EMBL/GenBank/DDBJ databases">
        <title>Tropical sea cucumber genome reveals ecological adaptation and Cuvierian tubules defense mechanism.</title>
        <authorList>
            <person name="Chen T."/>
        </authorList>
    </citation>
    <scope>NUCLEOTIDE SEQUENCE</scope>
    <source>
        <strain evidence="2">Nanhai2018</strain>
        <tissue evidence="2">Muscle</tissue>
    </source>
</reference>
<comment type="caution">
    <text evidence="2">The sequence shown here is derived from an EMBL/GenBank/DDBJ whole genome shotgun (WGS) entry which is preliminary data.</text>
</comment>
<dbReference type="AlphaFoldDB" id="A0A9Q1CE75"/>
<dbReference type="OrthoDB" id="6073759at2759"/>
<dbReference type="Proteomes" id="UP001152320">
    <property type="component" value="Chromosome 4"/>
</dbReference>
<dbReference type="Gene3D" id="3.60.10.10">
    <property type="entry name" value="Endonuclease/exonuclease/phosphatase"/>
    <property type="match status" value="1"/>
</dbReference>
<feature type="transmembrane region" description="Helical" evidence="1">
    <location>
        <begin position="74"/>
        <end position="98"/>
    </location>
</feature>
<evidence type="ECO:0000256" key="1">
    <source>
        <dbReference type="SAM" id="Phobius"/>
    </source>
</evidence>